<dbReference type="AlphaFoldDB" id="A0A645EJP3"/>
<organism evidence="1">
    <name type="scientific">bioreactor metagenome</name>
    <dbReference type="NCBI Taxonomy" id="1076179"/>
    <lineage>
        <taxon>unclassified sequences</taxon>
        <taxon>metagenomes</taxon>
        <taxon>ecological metagenomes</taxon>
    </lineage>
</organism>
<sequence length="136" mass="15590">MVVGFHLDAERRRGDRLAAIALRVRVRAPARRGITFHHRGVVAVGRQHVLRRARLRVLDHLEQRLRLLFTVDNPVGVKNLVAAVLGVGLRKHVQFNVVRVAPQFGERILQIVNFVFRQRQTQTQVSVDQRLTSLTQ</sequence>
<comment type="caution">
    <text evidence="1">The sequence shown here is derived from an EMBL/GenBank/DDBJ whole genome shotgun (WGS) entry which is preliminary data.</text>
</comment>
<evidence type="ECO:0000313" key="1">
    <source>
        <dbReference type="EMBL" id="MPN01977.1"/>
    </source>
</evidence>
<reference evidence="1" key="1">
    <citation type="submission" date="2019-08" db="EMBL/GenBank/DDBJ databases">
        <authorList>
            <person name="Kucharzyk K."/>
            <person name="Murdoch R.W."/>
            <person name="Higgins S."/>
            <person name="Loffler F."/>
        </authorList>
    </citation>
    <scope>NUCLEOTIDE SEQUENCE</scope>
</reference>
<name>A0A645EJP3_9ZZZZ</name>
<protein>
    <submittedName>
        <fullName evidence="1">Uncharacterized protein</fullName>
    </submittedName>
</protein>
<accession>A0A645EJP3</accession>
<gene>
    <name evidence="1" type="ORF">SDC9_149190</name>
</gene>
<dbReference type="EMBL" id="VSSQ01047947">
    <property type="protein sequence ID" value="MPN01977.1"/>
    <property type="molecule type" value="Genomic_DNA"/>
</dbReference>
<proteinExistence type="predicted"/>